<dbReference type="EMBL" id="CAKLBY020000165">
    <property type="protein sequence ID" value="CAK7930197.1"/>
    <property type="molecule type" value="Genomic_DNA"/>
</dbReference>
<evidence type="ECO:0000313" key="2">
    <source>
        <dbReference type="Proteomes" id="UP001162060"/>
    </source>
</evidence>
<name>A0AAV1U936_9STRA</name>
<proteinExistence type="predicted"/>
<dbReference type="Proteomes" id="UP001162060">
    <property type="component" value="Unassembled WGS sequence"/>
</dbReference>
<evidence type="ECO:0008006" key="3">
    <source>
        <dbReference type="Google" id="ProtNLM"/>
    </source>
</evidence>
<comment type="caution">
    <text evidence="1">The sequence shown here is derived from an EMBL/GenBank/DDBJ whole genome shotgun (WGS) entry which is preliminary data.</text>
</comment>
<organism evidence="1 2">
    <name type="scientific">Peronospora matthiolae</name>
    <dbReference type="NCBI Taxonomy" id="2874970"/>
    <lineage>
        <taxon>Eukaryota</taxon>
        <taxon>Sar</taxon>
        <taxon>Stramenopiles</taxon>
        <taxon>Oomycota</taxon>
        <taxon>Peronosporomycetes</taxon>
        <taxon>Peronosporales</taxon>
        <taxon>Peronosporaceae</taxon>
        <taxon>Peronospora</taxon>
    </lineage>
</organism>
<accession>A0AAV1U936</accession>
<dbReference type="AlphaFoldDB" id="A0AAV1U936"/>
<sequence>MSTFGSGRGAAVCVSVVFFTKTSRLTRFRWECRRHVEKKRGSARASEQVENSRKRLMTNERRALPLSRCRRVETERTEGVYHTRVRVNSCRDWFLTDAVVPSLVLFLFQTQKSDSRGR</sequence>
<gene>
    <name evidence="1" type="ORF">PM001_LOCUS15347</name>
</gene>
<evidence type="ECO:0000313" key="1">
    <source>
        <dbReference type="EMBL" id="CAK7930197.1"/>
    </source>
</evidence>
<protein>
    <recommendedName>
        <fullName evidence="3">Secreted protein</fullName>
    </recommendedName>
</protein>
<reference evidence="1" key="1">
    <citation type="submission" date="2024-01" db="EMBL/GenBank/DDBJ databases">
        <authorList>
            <person name="Webb A."/>
        </authorList>
    </citation>
    <scope>NUCLEOTIDE SEQUENCE</scope>
    <source>
        <strain evidence="1">Pm1</strain>
    </source>
</reference>